<dbReference type="Pfam" id="PF12697">
    <property type="entry name" value="Abhydrolase_6"/>
    <property type="match status" value="1"/>
</dbReference>
<feature type="signal peptide" evidence="1">
    <location>
        <begin position="1"/>
        <end position="22"/>
    </location>
</feature>
<keyword evidence="4" id="KW-1185">Reference proteome</keyword>
<name>A0ABT8RCC6_9BACT</name>
<organism evidence="3 4">
    <name type="scientific">Rhodocytophaga aerolata</name>
    <dbReference type="NCBI Taxonomy" id="455078"/>
    <lineage>
        <taxon>Bacteria</taxon>
        <taxon>Pseudomonadati</taxon>
        <taxon>Bacteroidota</taxon>
        <taxon>Cytophagia</taxon>
        <taxon>Cytophagales</taxon>
        <taxon>Rhodocytophagaceae</taxon>
        <taxon>Rhodocytophaga</taxon>
    </lineage>
</organism>
<keyword evidence="1" id="KW-0732">Signal</keyword>
<sequence length="272" mass="29890">MQKLMNSLLLIVAALFLSTAYMKDDDNHVPGSAKTFVLVHGSWQGAWIWQKVKEDLEKKGHRVVPVELPAHGDDPTSPANVSMEMYRDKVASFIGELGTKVILVGHSMGGSVITATAEKIPDKIEKLVYIGAFVPANGDDLLKLQGMDQGSELGPALVPSEDLLTIGVKADKLVYLFCQDGSKETQELLVAKYRTEPTIPFTYTFALTSANFGKVDKYYIHTAQDRVISPDYQKKMADAANITKRYTLNTGHSPFLSKPSLVSSTLLDIIKK</sequence>
<feature type="chain" id="PRO_5046352120" evidence="1">
    <location>
        <begin position="23"/>
        <end position="272"/>
    </location>
</feature>
<dbReference type="InterPro" id="IPR052897">
    <property type="entry name" value="Sec-Metab_Biosynth_Hydrolase"/>
</dbReference>
<keyword evidence="3" id="KW-0378">Hydrolase</keyword>
<dbReference type="GO" id="GO:0016787">
    <property type="term" value="F:hydrolase activity"/>
    <property type="evidence" value="ECO:0007669"/>
    <property type="project" value="UniProtKB-KW"/>
</dbReference>
<reference evidence="3" key="1">
    <citation type="submission" date="2023-07" db="EMBL/GenBank/DDBJ databases">
        <title>The genome sequence of Rhodocytophaga aerolata KACC 12507.</title>
        <authorList>
            <person name="Zhang X."/>
        </authorList>
    </citation>
    <scope>NUCLEOTIDE SEQUENCE</scope>
    <source>
        <strain evidence="3">KACC 12507</strain>
    </source>
</reference>
<feature type="domain" description="AB hydrolase-1" evidence="2">
    <location>
        <begin position="36"/>
        <end position="262"/>
    </location>
</feature>
<dbReference type="Proteomes" id="UP001168528">
    <property type="component" value="Unassembled WGS sequence"/>
</dbReference>
<gene>
    <name evidence="3" type="ORF">Q0590_25785</name>
</gene>
<proteinExistence type="predicted"/>
<comment type="caution">
    <text evidence="3">The sequence shown here is derived from an EMBL/GenBank/DDBJ whole genome shotgun (WGS) entry which is preliminary data.</text>
</comment>
<dbReference type="PRINTS" id="PR00111">
    <property type="entry name" value="ABHYDROLASE"/>
</dbReference>
<evidence type="ECO:0000313" key="3">
    <source>
        <dbReference type="EMBL" id="MDO1449715.1"/>
    </source>
</evidence>
<dbReference type="SUPFAM" id="SSF53474">
    <property type="entry name" value="alpha/beta-Hydrolases"/>
    <property type="match status" value="1"/>
</dbReference>
<dbReference type="EMBL" id="JAUKPO010000021">
    <property type="protein sequence ID" value="MDO1449715.1"/>
    <property type="molecule type" value="Genomic_DNA"/>
</dbReference>
<evidence type="ECO:0000313" key="4">
    <source>
        <dbReference type="Proteomes" id="UP001168528"/>
    </source>
</evidence>
<accession>A0ABT8RCC6</accession>
<protein>
    <submittedName>
        <fullName evidence="3">Alpha/beta fold hydrolase</fullName>
    </submittedName>
</protein>
<dbReference type="InterPro" id="IPR000073">
    <property type="entry name" value="AB_hydrolase_1"/>
</dbReference>
<dbReference type="InterPro" id="IPR029058">
    <property type="entry name" value="AB_hydrolase_fold"/>
</dbReference>
<dbReference type="PANTHER" id="PTHR37017">
    <property type="entry name" value="AB HYDROLASE-1 DOMAIN-CONTAINING PROTEIN-RELATED"/>
    <property type="match status" value="1"/>
</dbReference>
<dbReference type="PANTHER" id="PTHR37017:SF11">
    <property type="entry name" value="ESTERASE_LIPASE_THIOESTERASE DOMAIN-CONTAINING PROTEIN"/>
    <property type="match status" value="1"/>
</dbReference>
<evidence type="ECO:0000259" key="2">
    <source>
        <dbReference type="Pfam" id="PF12697"/>
    </source>
</evidence>
<evidence type="ECO:0000256" key="1">
    <source>
        <dbReference type="SAM" id="SignalP"/>
    </source>
</evidence>
<dbReference type="Gene3D" id="3.40.50.1820">
    <property type="entry name" value="alpha/beta hydrolase"/>
    <property type="match status" value="1"/>
</dbReference>
<dbReference type="RefSeq" id="WP_302040518.1">
    <property type="nucleotide sequence ID" value="NZ_JAUKPO010000021.1"/>
</dbReference>